<dbReference type="Pfam" id="PF17921">
    <property type="entry name" value="Integrase_H2C2"/>
    <property type="match status" value="1"/>
</dbReference>
<dbReference type="Gene3D" id="3.30.420.10">
    <property type="entry name" value="Ribonuclease H-like superfamily/Ribonuclease H"/>
    <property type="match status" value="1"/>
</dbReference>
<dbReference type="AlphaFoldDB" id="W6NII7"/>
<keyword evidence="4" id="KW-0540">Nuclease</keyword>
<proteinExistence type="predicted"/>
<keyword evidence="5" id="KW-0255">Endonuclease</keyword>
<evidence type="ECO:0000256" key="6">
    <source>
        <dbReference type="ARBA" id="ARBA00022801"/>
    </source>
</evidence>
<evidence type="ECO:0000256" key="8">
    <source>
        <dbReference type="SAM" id="MobiDB-lite"/>
    </source>
</evidence>
<dbReference type="PROSITE" id="PS50994">
    <property type="entry name" value="INTEGRASE"/>
    <property type="match status" value="1"/>
</dbReference>
<dbReference type="EMBL" id="CAVP010061035">
    <property type="protein sequence ID" value="CDL96640.1"/>
    <property type="molecule type" value="Genomic_DNA"/>
</dbReference>
<evidence type="ECO:0000256" key="7">
    <source>
        <dbReference type="ARBA" id="ARBA00022918"/>
    </source>
</evidence>
<name>W6NII7_HAECO</name>
<dbReference type="EC" id="2.7.7.49" evidence="1"/>
<evidence type="ECO:0000259" key="9">
    <source>
        <dbReference type="PROSITE" id="PS50994"/>
    </source>
</evidence>
<accession>W6NII7</accession>
<dbReference type="GO" id="GO:0042575">
    <property type="term" value="C:DNA polymerase complex"/>
    <property type="evidence" value="ECO:0007669"/>
    <property type="project" value="UniProtKB-ARBA"/>
</dbReference>
<gene>
    <name evidence="10" type="ORF">HCOI_01198000</name>
</gene>
<evidence type="ECO:0000256" key="3">
    <source>
        <dbReference type="ARBA" id="ARBA00022695"/>
    </source>
</evidence>
<evidence type="ECO:0000256" key="1">
    <source>
        <dbReference type="ARBA" id="ARBA00012493"/>
    </source>
</evidence>
<dbReference type="Gene3D" id="3.10.10.10">
    <property type="entry name" value="HIV Type 1 Reverse Transcriptase, subunit A, domain 1"/>
    <property type="match status" value="1"/>
</dbReference>
<dbReference type="Gene3D" id="1.10.340.70">
    <property type="match status" value="1"/>
</dbReference>
<dbReference type="Gene3D" id="3.30.70.270">
    <property type="match status" value="2"/>
</dbReference>
<dbReference type="SUPFAM" id="SSF56672">
    <property type="entry name" value="DNA/RNA polymerases"/>
    <property type="match status" value="1"/>
</dbReference>
<feature type="region of interest" description="Disordered" evidence="8">
    <location>
        <begin position="1129"/>
        <end position="1156"/>
    </location>
</feature>
<dbReference type="Pfam" id="PF17917">
    <property type="entry name" value="RT_RNaseH"/>
    <property type="match status" value="1"/>
</dbReference>
<keyword evidence="6" id="KW-0378">Hydrolase</keyword>
<dbReference type="GO" id="GO:0003964">
    <property type="term" value="F:RNA-directed DNA polymerase activity"/>
    <property type="evidence" value="ECO:0007669"/>
    <property type="project" value="UniProtKB-KW"/>
</dbReference>
<dbReference type="GO" id="GO:0016787">
    <property type="term" value="F:hydrolase activity"/>
    <property type="evidence" value="ECO:0007669"/>
    <property type="project" value="UniProtKB-KW"/>
</dbReference>
<sequence>MAGDLVKILCASTNDIESSQDDPVAVRVAETTILPPSSEAFVPCFTDGDHDAPLMLTTQDDRLFDKSLMVTPAVINTGRASILVANPTSKPEALYKGKHISSAVPLYRCSSTLCTTWSDQHRPFIGKVIPSPSTIHDISPRIVALSHAEVTDDQREQLAALFYEFRDRISTDSYDLGSYEDSEIVIKTTTNSPPTRFRPPRIPVKFQKELDEHINKLLRAGRIVESDTPWVHNTVLVKKKDGSLRVCFDFRPLNDVTIPDHYPLPRIEDILAKIAGHKYYTTLDLASGYMQLLLSPESQEKCGWVTHRGIYQFVYLPFGLKNAGAYFSRAMSRILAGLESNCLAYLDDIIIFDPDFPSHLLSLRKVFHRFRTFNIKASGKKLTEIARSHITFLGHEISGSVYSPADRNIRAIQDFPTPTTIKAVKGFVGMANFFRKFIANFASIASPLYALFKDKATFVWGIEQEEAFQRLKHLLTSKPCLAFPQDKEFFLHTDGSQNAVGAALFQNSSQDDHQLVAVGYFSKALSDSQQKWSPTHIELFAIISALRFFKATIYGNHTTVFSDHRPLTFLLKHNKTHDNLTRWVVELQSYDVTIEYLKGSSNVVADALSRAANPQVRFQDDTPDADDIIEFPVSINSVFTPAFPKQPTLCCLGPPKAIHPYDALVEQKRDPFCSALFTFISSQRFPDDLTDEQKRNWITIAEHCVVRKNGCLYYSNPPRPSTSFKFDRLVVPEKLKEPVFLAFHSSPSAGGHFNWKKTLAKISRKYFWPHMVEDIFALVRACDACQRKRPNRTNQELLLPVTSGAIFDKVYVDLTGPLHITEGGNRYILAMIVHFSKYVIACPLPDCSAITVARAILNECILKFGVMTQLVSDNASYFKGDVIESIGRFLRINRYFCTPYHHEGNGACERVFATFHPMLRIYISENQLDWDQYVSACTFMYNTSVHTSINNTPFFLVFGRDPVFNIDLLIQHDSQRQTLSFDESQLYLQNLVASLHAAWRAAARFNATRREAYKRQYDRTHLAPLSIKVGDLVYLRNLAPSVGLSQKLAFPWLGQFRVIEVNPPHLTIISVSSPQSVPKKVHMNQVKLCNLLSGPVFTTPWLPEVEDLALSAAGATDQPIDGYNHTVIAQPTPASSPDDSAPHSYYPRSRSRRTSL</sequence>
<dbReference type="InterPro" id="IPR001584">
    <property type="entry name" value="Integrase_cat-core"/>
</dbReference>
<evidence type="ECO:0000256" key="2">
    <source>
        <dbReference type="ARBA" id="ARBA00022679"/>
    </source>
</evidence>
<evidence type="ECO:0000256" key="4">
    <source>
        <dbReference type="ARBA" id="ARBA00022722"/>
    </source>
</evidence>
<organism evidence="10">
    <name type="scientific">Haemonchus contortus</name>
    <name type="common">Barber pole worm</name>
    <dbReference type="NCBI Taxonomy" id="6289"/>
    <lineage>
        <taxon>Eukaryota</taxon>
        <taxon>Metazoa</taxon>
        <taxon>Ecdysozoa</taxon>
        <taxon>Nematoda</taxon>
        <taxon>Chromadorea</taxon>
        <taxon>Rhabditida</taxon>
        <taxon>Rhabditina</taxon>
        <taxon>Rhabditomorpha</taxon>
        <taxon>Strongyloidea</taxon>
        <taxon>Trichostrongylidae</taxon>
        <taxon>Haemonchus</taxon>
    </lineage>
</organism>
<dbReference type="FunFam" id="1.10.340.70:FF:000001">
    <property type="entry name" value="Retrovirus-related Pol polyprotein from transposon gypsy-like Protein"/>
    <property type="match status" value="1"/>
</dbReference>
<reference evidence="10" key="1">
    <citation type="submission" date="2013-03" db="EMBL/GenBank/DDBJ databases">
        <authorList>
            <person name="Aslett M."/>
        </authorList>
    </citation>
    <scope>NUCLEOTIDE SEQUENCE [LARGE SCALE GENOMIC DNA]</scope>
    <source>
        <strain evidence="10">ISE/inbred ISE</strain>
    </source>
</reference>
<dbReference type="CDD" id="cd01647">
    <property type="entry name" value="RT_LTR"/>
    <property type="match status" value="1"/>
</dbReference>
<dbReference type="InterPro" id="IPR012337">
    <property type="entry name" value="RNaseH-like_sf"/>
</dbReference>
<dbReference type="CDD" id="cd09274">
    <property type="entry name" value="RNase_HI_RT_Ty3"/>
    <property type="match status" value="1"/>
</dbReference>
<dbReference type="PANTHER" id="PTHR37984:SF5">
    <property type="entry name" value="PROTEIN NYNRIN-LIKE"/>
    <property type="match status" value="1"/>
</dbReference>
<dbReference type="GO" id="GO:0003676">
    <property type="term" value="F:nucleic acid binding"/>
    <property type="evidence" value="ECO:0007669"/>
    <property type="project" value="InterPro"/>
</dbReference>
<dbReference type="SUPFAM" id="SSF53098">
    <property type="entry name" value="Ribonuclease H-like"/>
    <property type="match status" value="1"/>
</dbReference>
<dbReference type="InterPro" id="IPR041588">
    <property type="entry name" value="Integrase_H2C2"/>
</dbReference>
<dbReference type="PANTHER" id="PTHR37984">
    <property type="entry name" value="PROTEIN CBG26694"/>
    <property type="match status" value="1"/>
</dbReference>
<dbReference type="InterPro" id="IPR041373">
    <property type="entry name" value="RT_RNaseH"/>
</dbReference>
<keyword evidence="7 10" id="KW-0695">RNA-directed DNA polymerase</keyword>
<dbReference type="InterPro" id="IPR000477">
    <property type="entry name" value="RT_dom"/>
</dbReference>
<dbReference type="Pfam" id="PF00078">
    <property type="entry name" value="RVT_1"/>
    <property type="match status" value="1"/>
</dbReference>
<dbReference type="InterPro" id="IPR036397">
    <property type="entry name" value="RNaseH_sf"/>
</dbReference>
<keyword evidence="3" id="KW-0548">Nucleotidyltransferase</keyword>
<comment type="caution">
    <text evidence="10">The sequence shown here is derived from an EMBL/GenBank/DDBJ whole genome shotgun (WGS) entry which is preliminary data.</text>
</comment>
<evidence type="ECO:0000256" key="5">
    <source>
        <dbReference type="ARBA" id="ARBA00022759"/>
    </source>
</evidence>
<dbReference type="GO" id="GO:0004519">
    <property type="term" value="F:endonuclease activity"/>
    <property type="evidence" value="ECO:0007669"/>
    <property type="project" value="UniProtKB-KW"/>
</dbReference>
<dbReference type="FunFam" id="3.30.70.270:FF:000020">
    <property type="entry name" value="Transposon Tf2-6 polyprotein-like Protein"/>
    <property type="match status" value="1"/>
</dbReference>
<dbReference type="InterPro" id="IPR043128">
    <property type="entry name" value="Rev_trsase/Diguanyl_cyclase"/>
</dbReference>
<reference evidence="10" key="2">
    <citation type="submission" date="2013-05" db="EMBL/GenBank/DDBJ databases">
        <title>The genome and transcriptome of Haemonchus contortus: a key model parasite for drug and vaccine discovery.</title>
        <authorList>
            <person name="Laing R."/>
            <person name="Kikuchi T."/>
            <person name="Martinelli A."/>
            <person name="Tsai I.J."/>
            <person name="Beech R.N."/>
            <person name="Redman E."/>
            <person name="Holroyd N."/>
            <person name="Bartley D.J."/>
            <person name="Beasley H."/>
            <person name="Britton C."/>
            <person name="Curran D."/>
            <person name="Devaney E."/>
            <person name="Gilabert A."/>
            <person name="Jackson F."/>
            <person name="Hunt M."/>
            <person name="Johnston S."/>
            <person name="Kryukov I."/>
            <person name="Li K."/>
            <person name="Morrison A.A."/>
            <person name="Reid A.J."/>
            <person name="Sargison N."/>
            <person name="Saunders G."/>
            <person name="Wasmuth J.D."/>
            <person name="Wolstenholme A."/>
            <person name="Berriman M."/>
            <person name="Gilleard J.S."/>
            <person name="Cotton J.A."/>
        </authorList>
    </citation>
    <scope>NUCLEOTIDE SEQUENCE [LARGE SCALE GENOMIC DNA]</scope>
    <source>
        <strain evidence="10">ISE/inbred ISE</strain>
    </source>
</reference>
<dbReference type="GO" id="GO:0015074">
    <property type="term" value="P:DNA integration"/>
    <property type="evidence" value="ECO:0007669"/>
    <property type="project" value="InterPro"/>
</dbReference>
<feature type="compositionally biased region" description="Low complexity" evidence="8">
    <location>
        <begin position="1133"/>
        <end position="1148"/>
    </location>
</feature>
<protein>
    <recommendedName>
        <fullName evidence="1">RNA-directed DNA polymerase</fullName>
        <ecNumber evidence="1">2.7.7.49</ecNumber>
    </recommendedName>
</protein>
<dbReference type="InterPro" id="IPR043502">
    <property type="entry name" value="DNA/RNA_pol_sf"/>
</dbReference>
<dbReference type="InterPro" id="IPR050951">
    <property type="entry name" value="Retrovirus_Pol_polyprotein"/>
</dbReference>
<keyword evidence="2" id="KW-0808">Transferase</keyword>
<evidence type="ECO:0000313" key="10">
    <source>
        <dbReference type="EMBL" id="CDL96640.1"/>
    </source>
</evidence>
<feature type="domain" description="Integrase catalytic" evidence="9">
    <location>
        <begin position="796"/>
        <end position="961"/>
    </location>
</feature>
<dbReference type="Gene3D" id="3.10.20.370">
    <property type="match status" value="1"/>
</dbReference>